<organism evidence="2 3">
    <name type="scientific">Populus trichocarpa</name>
    <name type="common">Western balsam poplar</name>
    <name type="synonym">Populus balsamifera subsp. trichocarpa</name>
    <dbReference type="NCBI Taxonomy" id="3694"/>
    <lineage>
        <taxon>Eukaryota</taxon>
        <taxon>Viridiplantae</taxon>
        <taxon>Streptophyta</taxon>
        <taxon>Embryophyta</taxon>
        <taxon>Tracheophyta</taxon>
        <taxon>Spermatophyta</taxon>
        <taxon>Magnoliopsida</taxon>
        <taxon>eudicotyledons</taxon>
        <taxon>Gunneridae</taxon>
        <taxon>Pentapetalae</taxon>
        <taxon>rosids</taxon>
        <taxon>fabids</taxon>
        <taxon>Malpighiales</taxon>
        <taxon>Salicaceae</taxon>
        <taxon>Saliceae</taxon>
        <taxon>Populus</taxon>
    </lineage>
</organism>
<evidence type="ECO:0000313" key="3">
    <source>
        <dbReference type="Proteomes" id="UP000006729"/>
    </source>
</evidence>
<dbReference type="Proteomes" id="UP000006729">
    <property type="component" value="Chromosome 8"/>
</dbReference>
<keyword evidence="1" id="KW-0812">Transmembrane</keyword>
<dbReference type="AlphaFoldDB" id="A0A2K1ZG17"/>
<feature type="transmembrane region" description="Helical" evidence="1">
    <location>
        <begin position="12"/>
        <end position="34"/>
    </location>
</feature>
<keyword evidence="1" id="KW-1133">Transmembrane helix</keyword>
<evidence type="ECO:0000256" key="1">
    <source>
        <dbReference type="SAM" id="Phobius"/>
    </source>
</evidence>
<sequence length="98" mass="11445">MRQYRNICLQHMQLKGVLILIVLLLGIMLAYVIIWNLKFLKVFILENSVINYEAEQIAQSCNISTFLQLDHRPECYLMRASHLLIHGTDGRAMLHNFS</sequence>
<keyword evidence="3" id="KW-1185">Reference proteome</keyword>
<protein>
    <submittedName>
        <fullName evidence="2">Uncharacterized protein</fullName>
    </submittedName>
</protein>
<proteinExistence type="predicted"/>
<dbReference type="EMBL" id="CM009297">
    <property type="protein sequence ID" value="PNT24214.1"/>
    <property type="molecule type" value="Genomic_DNA"/>
</dbReference>
<gene>
    <name evidence="2" type="ORF">POPTR_008G123000</name>
</gene>
<accession>A0A2K1ZG17</accession>
<name>A0A2K1ZG17_POPTR</name>
<keyword evidence="1" id="KW-0472">Membrane</keyword>
<dbReference type="InParanoid" id="A0A2K1ZG17"/>
<reference evidence="2 3" key="1">
    <citation type="journal article" date="2006" name="Science">
        <title>The genome of black cottonwood, Populus trichocarpa (Torr. &amp; Gray).</title>
        <authorList>
            <person name="Tuskan G.A."/>
            <person name="Difazio S."/>
            <person name="Jansson S."/>
            <person name="Bohlmann J."/>
            <person name="Grigoriev I."/>
            <person name="Hellsten U."/>
            <person name="Putnam N."/>
            <person name="Ralph S."/>
            <person name="Rombauts S."/>
            <person name="Salamov A."/>
            <person name="Schein J."/>
            <person name="Sterck L."/>
            <person name="Aerts A."/>
            <person name="Bhalerao R.R."/>
            <person name="Bhalerao R.P."/>
            <person name="Blaudez D."/>
            <person name="Boerjan W."/>
            <person name="Brun A."/>
            <person name="Brunner A."/>
            <person name="Busov V."/>
            <person name="Campbell M."/>
            <person name="Carlson J."/>
            <person name="Chalot M."/>
            <person name="Chapman J."/>
            <person name="Chen G.L."/>
            <person name="Cooper D."/>
            <person name="Coutinho P.M."/>
            <person name="Couturier J."/>
            <person name="Covert S."/>
            <person name="Cronk Q."/>
            <person name="Cunningham R."/>
            <person name="Davis J."/>
            <person name="Degroeve S."/>
            <person name="Dejardin A."/>
            <person name="Depamphilis C."/>
            <person name="Detter J."/>
            <person name="Dirks B."/>
            <person name="Dubchak I."/>
            <person name="Duplessis S."/>
            <person name="Ehlting J."/>
            <person name="Ellis B."/>
            <person name="Gendler K."/>
            <person name="Goodstein D."/>
            <person name="Gribskov M."/>
            <person name="Grimwood J."/>
            <person name="Groover A."/>
            <person name="Gunter L."/>
            <person name="Hamberger B."/>
            <person name="Heinze B."/>
            <person name="Helariutta Y."/>
            <person name="Henrissat B."/>
            <person name="Holligan D."/>
            <person name="Holt R."/>
            <person name="Huang W."/>
            <person name="Islam-Faridi N."/>
            <person name="Jones S."/>
            <person name="Jones-Rhoades M."/>
            <person name="Jorgensen R."/>
            <person name="Joshi C."/>
            <person name="Kangasjarvi J."/>
            <person name="Karlsson J."/>
            <person name="Kelleher C."/>
            <person name="Kirkpatrick R."/>
            <person name="Kirst M."/>
            <person name="Kohler A."/>
            <person name="Kalluri U."/>
            <person name="Larimer F."/>
            <person name="Leebens-Mack J."/>
            <person name="Leple J.C."/>
            <person name="Locascio P."/>
            <person name="Lou Y."/>
            <person name="Lucas S."/>
            <person name="Martin F."/>
            <person name="Montanini B."/>
            <person name="Napoli C."/>
            <person name="Nelson D.R."/>
            <person name="Nelson C."/>
            <person name="Nieminen K."/>
            <person name="Nilsson O."/>
            <person name="Pereda V."/>
            <person name="Peter G."/>
            <person name="Philippe R."/>
            <person name="Pilate G."/>
            <person name="Poliakov A."/>
            <person name="Razumovskaya J."/>
            <person name="Richardson P."/>
            <person name="Rinaldi C."/>
            <person name="Ritland K."/>
            <person name="Rouze P."/>
            <person name="Ryaboy D."/>
            <person name="Schmutz J."/>
            <person name="Schrader J."/>
            <person name="Segerman B."/>
            <person name="Shin H."/>
            <person name="Siddiqui A."/>
            <person name="Sterky F."/>
            <person name="Terry A."/>
            <person name="Tsai C.J."/>
            <person name="Uberbacher E."/>
            <person name="Unneberg P."/>
            <person name="Vahala J."/>
            <person name="Wall K."/>
            <person name="Wessler S."/>
            <person name="Yang G."/>
            <person name="Yin T."/>
            <person name="Douglas C."/>
            <person name="Marra M."/>
            <person name="Sandberg G."/>
            <person name="Van de Peer Y."/>
            <person name="Rokhsar D."/>
        </authorList>
    </citation>
    <scope>NUCLEOTIDE SEQUENCE [LARGE SCALE GENOMIC DNA]</scope>
    <source>
        <strain evidence="3">cv. Nisqually</strain>
    </source>
</reference>
<evidence type="ECO:0000313" key="2">
    <source>
        <dbReference type="EMBL" id="PNT24214.1"/>
    </source>
</evidence>